<dbReference type="GO" id="GO:0005198">
    <property type="term" value="F:structural molecule activity"/>
    <property type="evidence" value="ECO:0007669"/>
    <property type="project" value="UniProtKB-UniRule"/>
</dbReference>
<dbReference type="Proteomes" id="UP000244441">
    <property type="component" value="Chromosome"/>
</dbReference>
<dbReference type="InterPro" id="IPR001029">
    <property type="entry name" value="Flagellin_N"/>
</dbReference>
<protein>
    <recommendedName>
        <fullName evidence="4">Flagellin</fullName>
    </recommendedName>
</protein>
<comment type="similarity">
    <text evidence="1 4">Belongs to the bacterial flagellin family.</text>
</comment>
<evidence type="ECO:0000313" key="7">
    <source>
        <dbReference type="EMBL" id="AWB69047.1"/>
    </source>
</evidence>
<keyword evidence="2 4" id="KW-0964">Secreted</keyword>
<evidence type="ECO:0000256" key="3">
    <source>
        <dbReference type="ARBA" id="ARBA00023143"/>
    </source>
</evidence>
<gene>
    <name evidence="7" type="ORF">C2869_15605</name>
</gene>
<dbReference type="GO" id="GO:0005576">
    <property type="term" value="C:extracellular region"/>
    <property type="evidence" value="ECO:0007669"/>
    <property type="project" value="UniProtKB-SubCell"/>
</dbReference>
<dbReference type="OrthoDB" id="9796789at2"/>
<dbReference type="InterPro" id="IPR046358">
    <property type="entry name" value="Flagellin_C"/>
</dbReference>
<reference evidence="7 8" key="1">
    <citation type="submission" date="2018-01" db="EMBL/GenBank/DDBJ databases">
        <title>Genome sequence of a Cantenovulum-like bacteria.</title>
        <authorList>
            <person name="Tan W.R."/>
            <person name="Lau N.-S."/>
            <person name="Go F."/>
            <person name="Amirul A.-A.A."/>
        </authorList>
    </citation>
    <scope>NUCLEOTIDE SEQUENCE [LARGE SCALE GENOMIC DNA]</scope>
    <source>
        <strain evidence="7 8">CCB-QB4</strain>
    </source>
</reference>
<dbReference type="Pfam" id="PF00700">
    <property type="entry name" value="Flagellin_C"/>
    <property type="match status" value="1"/>
</dbReference>
<evidence type="ECO:0000259" key="6">
    <source>
        <dbReference type="Pfam" id="PF00700"/>
    </source>
</evidence>
<evidence type="ECO:0000259" key="5">
    <source>
        <dbReference type="Pfam" id="PF00669"/>
    </source>
</evidence>
<dbReference type="PANTHER" id="PTHR42792:SF2">
    <property type="entry name" value="FLAGELLIN"/>
    <property type="match status" value="1"/>
</dbReference>
<feature type="domain" description="Flagellin N-terminal" evidence="5">
    <location>
        <begin position="3"/>
        <end position="137"/>
    </location>
</feature>
<evidence type="ECO:0000256" key="2">
    <source>
        <dbReference type="ARBA" id="ARBA00022525"/>
    </source>
</evidence>
<dbReference type="KEGG" id="cate:C2869_15605"/>
<keyword evidence="7" id="KW-0966">Cell projection</keyword>
<accession>A0A2S0VXU5</accession>
<sequence>MNNISTGTNTSFLDQIREKQEKNLEKLSSGKKINSAADGAAAQQIIERLTAESNAYQQSIRNSYDGVSLAQTADGALAGIGEDTQRIRELTIQAGSGILTDADRQAIQSEISALQGNIQATIEQTQFNGQSLFTGDNEFTFQTGSNAGDTRTIGTSNLAAQTASLGLGDIDVTAPGGVASAIVALDGLSEFVSLQRGELGAAQNAFESNINNLSQANENIQASRSRIQDTDYAAAASENVANNVASQAASIVAQQSNQNAGAVLGLLG</sequence>
<dbReference type="SUPFAM" id="SSF64518">
    <property type="entry name" value="Phase 1 flagellin"/>
    <property type="match status" value="1"/>
</dbReference>
<keyword evidence="8" id="KW-1185">Reference proteome</keyword>
<dbReference type="PRINTS" id="PR00207">
    <property type="entry name" value="FLAGELLIN"/>
</dbReference>
<name>A0A2S0VXU5_9ALTE</name>
<proteinExistence type="inferred from homology"/>
<comment type="subcellular location">
    <subcellularLocation>
        <location evidence="4">Secreted</location>
    </subcellularLocation>
    <subcellularLocation>
        <location evidence="4">Bacterial flagellum</location>
    </subcellularLocation>
</comment>
<dbReference type="AlphaFoldDB" id="A0A2S0VXU5"/>
<keyword evidence="7" id="KW-0282">Flagellum</keyword>
<evidence type="ECO:0000256" key="4">
    <source>
        <dbReference type="RuleBase" id="RU362073"/>
    </source>
</evidence>
<dbReference type="PANTHER" id="PTHR42792">
    <property type="entry name" value="FLAGELLIN"/>
    <property type="match status" value="1"/>
</dbReference>
<dbReference type="Gene3D" id="1.20.1330.10">
    <property type="entry name" value="f41 fragment of flagellin, N-terminal domain"/>
    <property type="match status" value="1"/>
</dbReference>
<organism evidence="7 8">
    <name type="scientific">Saccharobesus litoralis</name>
    <dbReference type="NCBI Taxonomy" id="2172099"/>
    <lineage>
        <taxon>Bacteria</taxon>
        <taxon>Pseudomonadati</taxon>
        <taxon>Pseudomonadota</taxon>
        <taxon>Gammaproteobacteria</taxon>
        <taxon>Alteromonadales</taxon>
        <taxon>Alteromonadaceae</taxon>
        <taxon>Saccharobesus</taxon>
    </lineage>
</organism>
<dbReference type="Pfam" id="PF00669">
    <property type="entry name" value="Flagellin_N"/>
    <property type="match status" value="1"/>
</dbReference>
<keyword evidence="7" id="KW-0969">Cilium</keyword>
<dbReference type="InterPro" id="IPR001492">
    <property type="entry name" value="Flagellin"/>
</dbReference>
<evidence type="ECO:0000313" key="8">
    <source>
        <dbReference type="Proteomes" id="UP000244441"/>
    </source>
</evidence>
<keyword evidence="3 4" id="KW-0975">Bacterial flagellum</keyword>
<dbReference type="EMBL" id="CP026604">
    <property type="protein sequence ID" value="AWB69047.1"/>
    <property type="molecule type" value="Genomic_DNA"/>
</dbReference>
<dbReference type="GO" id="GO:0009288">
    <property type="term" value="C:bacterial-type flagellum"/>
    <property type="evidence" value="ECO:0007669"/>
    <property type="project" value="UniProtKB-SubCell"/>
</dbReference>
<evidence type="ECO:0000256" key="1">
    <source>
        <dbReference type="ARBA" id="ARBA00005709"/>
    </source>
</evidence>
<feature type="domain" description="Flagellin C-terminal" evidence="6">
    <location>
        <begin position="186"/>
        <end position="267"/>
    </location>
</feature>
<comment type="function">
    <text evidence="4">Flagellin is the subunit protein which polymerizes to form the filaments of bacterial flagella.</text>
</comment>